<protein>
    <recommendedName>
        <fullName evidence="3">Acetoacetate decarboxylase</fullName>
    </recommendedName>
</protein>
<dbReference type="Pfam" id="PF06314">
    <property type="entry name" value="ADC"/>
    <property type="match status" value="1"/>
</dbReference>
<comment type="caution">
    <text evidence="1">The sequence shown here is derived from an EMBL/GenBank/DDBJ whole genome shotgun (WGS) entry which is preliminary data.</text>
</comment>
<evidence type="ECO:0000313" key="2">
    <source>
        <dbReference type="Proteomes" id="UP001195724"/>
    </source>
</evidence>
<dbReference type="RefSeq" id="WP_307819510.1">
    <property type="nucleotide sequence ID" value="NZ_JAFBCL010000001.1"/>
</dbReference>
<dbReference type="Proteomes" id="UP001195724">
    <property type="component" value="Unassembled WGS sequence"/>
</dbReference>
<dbReference type="SUPFAM" id="SSF160104">
    <property type="entry name" value="Acetoacetate decarboxylase-like"/>
    <property type="match status" value="1"/>
</dbReference>
<proteinExistence type="predicted"/>
<name>A0ABS2S151_9PSEU</name>
<accession>A0ABS2S151</accession>
<evidence type="ECO:0008006" key="3">
    <source>
        <dbReference type="Google" id="ProtNLM"/>
    </source>
</evidence>
<dbReference type="Gene3D" id="2.40.400.10">
    <property type="entry name" value="Acetoacetate decarboxylase-like"/>
    <property type="match status" value="1"/>
</dbReference>
<dbReference type="InterPro" id="IPR010451">
    <property type="entry name" value="Acetoacetate_decarboxylase"/>
</dbReference>
<gene>
    <name evidence="1" type="ORF">JOE68_000827</name>
</gene>
<organism evidence="1 2">
    <name type="scientific">Saccharothrix algeriensis</name>
    <dbReference type="NCBI Taxonomy" id="173560"/>
    <lineage>
        <taxon>Bacteria</taxon>
        <taxon>Bacillati</taxon>
        <taxon>Actinomycetota</taxon>
        <taxon>Actinomycetes</taxon>
        <taxon>Pseudonocardiales</taxon>
        <taxon>Pseudonocardiaceae</taxon>
        <taxon>Saccharothrix</taxon>
    </lineage>
</organism>
<sequence>MDGAVHPPEPWRLRGAGWATAWLVDAAALPALPAPVEPVAVLGKAVVATAFADYRPGGVLVYRELLAAVLVRQGARLGLTSTHAWVDSHTSRAGGRALWGIPKEMARFELTGRPRFAAAARDGSGVIAAARLARPPRWGVPVRAGASMWQDVPGGTVRTPVRVRGSVALARVRWRVEPTGPLAWLRGARPLFGVVLTDFRLRFGPSWAPPAGG</sequence>
<reference evidence="1 2" key="1">
    <citation type="submission" date="2021-01" db="EMBL/GenBank/DDBJ databases">
        <title>Sequencing the genomes of 1000 actinobacteria strains.</title>
        <authorList>
            <person name="Klenk H.-P."/>
        </authorList>
    </citation>
    <scope>NUCLEOTIDE SEQUENCE [LARGE SCALE GENOMIC DNA]</scope>
    <source>
        <strain evidence="1 2">DSM 44581</strain>
    </source>
</reference>
<keyword evidence="2" id="KW-1185">Reference proteome</keyword>
<dbReference type="InterPro" id="IPR023375">
    <property type="entry name" value="ADC_dom_sf"/>
</dbReference>
<dbReference type="EMBL" id="JAFBCL010000001">
    <property type="protein sequence ID" value="MBM7809962.1"/>
    <property type="molecule type" value="Genomic_DNA"/>
</dbReference>
<evidence type="ECO:0000313" key="1">
    <source>
        <dbReference type="EMBL" id="MBM7809962.1"/>
    </source>
</evidence>